<dbReference type="EMBL" id="KV722332">
    <property type="protein sequence ID" value="OCH96108.1"/>
    <property type="molecule type" value="Genomic_DNA"/>
</dbReference>
<dbReference type="Pfam" id="PF01753">
    <property type="entry name" value="zf-MYND"/>
    <property type="match status" value="1"/>
</dbReference>
<name>A0A8E2DUX7_9APHY</name>
<feature type="domain" description="MYND-type" evidence="7">
    <location>
        <begin position="147"/>
        <end position="192"/>
    </location>
</feature>
<dbReference type="GO" id="GO:0008270">
    <property type="term" value="F:zinc ion binding"/>
    <property type="evidence" value="ECO:0007669"/>
    <property type="project" value="UniProtKB-KW"/>
</dbReference>
<dbReference type="GO" id="GO:0042802">
    <property type="term" value="F:identical protein binding"/>
    <property type="evidence" value="ECO:0007669"/>
    <property type="project" value="InterPro"/>
</dbReference>
<evidence type="ECO:0000259" key="7">
    <source>
        <dbReference type="PROSITE" id="PS50865"/>
    </source>
</evidence>
<evidence type="ECO:0000256" key="1">
    <source>
        <dbReference type="ARBA" id="ARBA00022723"/>
    </source>
</evidence>
<dbReference type="PANTHER" id="PTHR45641">
    <property type="entry name" value="TETRATRICOPEPTIDE REPEAT PROTEIN (AFU_ORTHOLOGUE AFUA_6G03870)"/>
    <property type="match status" value="1"/>
</dbReference>
<dbReference type="InterPro" id="IPR011717">
    <property type="entry name" value="TPR-4"/>
</dbReference>
<dbReference type="PANTHER" id="PTHR45641:SF19">
    <property type="entry name" value="NEPHROCYSTIN-3"/>
    <property type="match status" value="1"/>
</dbReference>
<keyword evidence="3 6" id="KW-0863">Zinc-finger</keyword>
<reference evidence="8 9" key="1">
    <citation type="submission" date="2016-07" db="EMBL/GenBank/DDBJ databases">
        <title>Draft genome of the white-rot fungus Obba rivulosa 3A-2.</title>
        <authorList>
            <consortium name="DOE Joint Genome Institute"/>
            <person name="Miettinen O."/>
            <person name="Riley R."/>
            <person name="Acob R."/>
            <person name="Barry K."/>
            <person name="Cullen D."/>
            <person name="De Vries R."/>
            <person name="Hainaut M."/>
            <person name="Hatakka A."/>
            <person name="Henrissat B."/>
            <person name="Hilden K."/>
            <person name="Kuo R."/>
            <person name="Labutti K."/>
            <person name="Lipzen A."/>
            <person name="Makela M.R."/>
            <person name="Sandor L."/>
            <person name="Spatafora J.W."/>
            <person name="Grigoriev I.V."/>
            <person name="Hibbett D.S."/>
        </authorList>
    </citation>
    <scope>NUCLEOTIDE SEQUENCE [LARGE SCALE GENOMIC DNA]</scope>
    <source>
        <strain evidence="8 9">3A-2</strain>
    </source>
</reference>
<evidence type="ECO:0000313" key="8">
    <source>
        <dbReference type="EMBL" id="OCH96108.1"/>
    </source>
</evidence>
<evidence type="ECO:0000313" key="9">
    <source>
        <dbReference type="Proteomes" id="UP000250043"/>
    </source>
</evidence>
<dbReference type="Proteomes" id="UP000250043">
    <property type="component" value="Unassembled WGS sequence"/>
</dbReference>
<keyword evidence="4" id="KW-0802">TPR repeat</keyword>
<keyword evidence="5" id="KW-0862">Zinc</keyword>
<dbReference type="AlphaFoldDB" id="A0A8E2DUX7"/>
<evidence type="ECO:0000256" key="4">
    <source>
        <dbReference type="ARBA" id="ARBA00022803"/>
    </source>
</evidence>
<dbReference type="OrthoDB" id="1917726at2759"/>
<proteinExistence type="predicted"/>
<dbReference type="SMART" id="SM00028">
    <property type="entry name" value="TPR"/>
    <property type="match status" value="2"/>
</dbReference>
<dbReference type="Gene3D" id="6.10.140.2220">
    <property type="match status" value="1"/>
</dbReference>
<dbReference type="Pfam" id="PF07721">
    <property type="entry name" value="TPR_4"/>
    <property type="match status" value="1"/>
</dbReference>
<evidence type="ECO:0000256" key="5">
    <source>
        <dbReference type="ARBA" id="ARBA00022833"/>
    </source>
</evidence>
<dbReference type="Pfam" id="PF13424">
    <property type="entry name" value="TPR_12"/>
    <property type="match status" value="1"/>
</dbReference>
<keyword evidence="1" id="KW-0479">Metal-binding</keyword>
<evidence type="ECO:0000256" key="2">
    <source>
        <dbReference type="ARBA" id="ARBA00022737"/>
    </source>
</evidence>
<dbReference type="InterPro" id="IPR019734">
    <property type="entry name" value="TPR_rpt"/>
</dbReference>
<dbReference type="InterPro" id="IPR002893">
    <property type="entry name" value="Znf_MYND"/>
</dbReference>
<evidence type="ECO:0000256" key="6">
    <source>
        <dbReference type="PROSITE-ProRule" id="PRU00134"/>
    </source>
</evidence>
<keyword evidence="9" id="KW-1185">Reference proteome</keyword>
<gene>
    <name evidence="8" type="ORF">OBBRIDRAFT_718976</name>
</gene>
<accession>A0A8E2DUX7</accession>
<sequence length="195" mass="22151">MLSFSSVTANTSPVTAEQFQQTGEDFTLAGDLTNQAYQLARLGRYEDAERLHSRSLQLKVGSVGRQHPSVATSYNGLGEAQLKLGRLDEAEVNLRTAITFREAFGQRFEAACSKENLAQVYEMRGDLAQAKDFRKQWGGKEFMVCSHYDCPHSTTFPFNELRACSRCKVSTSIYYCSIDCQVCDWKRHKRYCKEQ</sequence>
<dbReference type="Gene3D" id="1.25.40.10">
    <property type="entry name" value="Tetratricopeptide repeat domain"/>
    <property type="match status" value="1"/>
</dbReference>
<organism evidence="8 9">
    <name type="scientific">Obba rivulosa</name>
    <dbReference type="NCBI Taxonomy" id="1052685"/>
    <lineage>
        <taxon>Eukaryota</taxon>
        <taxon>Fungi</taxon>
        <taxon>Dikarya</taxon>
        <taxon>Basidiomycota</taxon>
        <taxon>Agaricomycotina</taxon>
        <taxon>Agaricomycetes</taxon>
        <taxon>Polyporales</taxon>
        <taxon>Gelatoporiaceae</taxon>
        <taxon>Obba</taxon>
    </lineage>
</organism>
<dbReference type="InterPro" id="IPR011990">
    <property type="entry name" value="TPR-like_helical_dom_sf"/>
</dbReference>
<keyword evidence="2" id="KW-0677">Repeat</keyword>
<dbReference type="SUPFAM" id="SSF144232">
    <property type="entry name" value="HIT/MYND zinc finger-like"/>
    <property type="match status" value="1"/>
</dbReference>
<dbReference type="PROSITE" id="PS50865">
    <property type="entry name" value="ZF_MYND_2"/>
    <property type="match status" value="1"/>
</dbReference>
<dbReference type="SUPFAM" id="SSF48452">
    <property type="entry name" value="TPR-like"/>
    <property type="match status" value="1"/>
</dbReference>
<evidence type="ECO:0000256" key="3">
    <source>
        <dbReference type="ARBA" id="ARBA00022771"/>
    </source>
</evidence>
<protein>
    <recommendedName>
        <fullName evidence="7">MYND-type domain-containing protein</fullName>
    </recommendedName>
</protein>